<keyword evidence="9" id="KW-1185">Reference proteome</keyword>
<dbReference type="PANTHER" id="PTHR31769">
    <property type="entry name" value="OS07G0462200 PROTEIN-RELATED"/>
    <property type="match status" value="1"/>
</dbReference>
<proteinExistence type="inferred from homology"/>
<evidence type="ECO:0000256" key="2">
    <source>
        <dbReference type="ARBA" id="ARBA00022692"/>
    </source>
</evidence>
<evidence type="ECO:0000256" key="4">
    <source>
        <dbReference type="ARBA" id="ARBA00022989"/>
    </source>
</evidence>
<feature type="transmembrane region" description="Helical" evidence="7">
    <location>
        <begin position="95"/>
        <end position="119"/>
    </location>
</feature>
<dbReference type="InterPro" id="IPR009606">
    <property type="entry name" value="DEAL/Modifying_wall_lignin1/2"/>
</dbReference>
<sequence length="193" mass="20647">MGNGEISKRVVIISFILFITAFGFALVSESTRSKVIETVRYDDGTYDCVYRGNLSIAFAAVTLLLLLVAQLIVTITTGCLFFARSAYKHGAVRTYAIVAFIISWLAFAIAFLCLIVGAIANRVHINNGHTTCEEVKTAVFAVGAAFTFLTMLMSILYYVLISKASISAMPYGANGPAYGGQGNPPSVGLATYA</sequence>
<feature type="transmembrane region" description="Helical" evidence="7">
    <location>
        <begin position="56"/>
        <end position="83"/>
    </location>
</feature>
<comment type="subcellular location">
    <subcellularLocation>
        <location evidence="1">Endomembrane system</location>
        <topology evidence="1">Multi-pass membrane protein</topology>
    </subcellularLocation>
</comment>
<evidence type="ECO:0000313" key="8">
    <source>
        <dbReference type="EMBL" id="CAK9276379.1"/>
    </source>
</evidence>
<keyword evidence="4 7" id="KW-1133">Transmembrane helix</keyword>
<feature type="transmembrane region" description="Helical" evidence="7">
    <location>
        <begin position="9"/>
        <end position="27"/>
    </location>
</feature>
<evidence type="ECO:0000313" key="9">
    <source>
        <dbReference type="Proteomes" id="UP001497444"/>
    </source>
</evidence>
<reference evidence="8" key="1">
    <citation type="submission" date="2024-02" db="EMBL/GenBank/DDBJ databases">
        <authorList>
            <consortium name="ELIXIR-Norway"/>
            <consortium name="Elixir Norway"/>
        </authorList>
    </citation>
    <scope>NUCLEOTIDE SEQUENCE</scope>
</reference>
<evidence type="ECO:0008006" key="10">
    <source>
        <dbReference type="Google" id="ProtNLM"/>
    </source>
</evidence>
<keyword evidence="3" id="KW-0732">Signal</keyword>
<comment type="similarity">
    <text evidence="6">Belongs to the DESIGUAL family.</text>
</comment>
<name>A0ABP0XB85_9BRYO</name>
<dbReference type="Proteomes" id="UP001497444">
    <property type="component" value="Chromosome 7"/>
</dbReference>
<accession>A0ABP0XB85</accession>
<evidence type="ECO:0000256" key="7">
    <source>
        <dbReference type="SAM" id="Phobius"/>
    </source>
</evidence>
<dbReference type="Pfam" id="PF06749">
    <property type="entry name" value="DUF1218"/>
    <property type="match status" value="1"/>
</dbReference>
<feature type="transmembrane region" description="Helical" evidence="7">
    <location>
        <begin position="139"/>
        <end position="160"/>
    </location>
</feature>
<dbReference type="EMBL" id="OZ020102">
    <property type="protein sequence ID" value="CAK9276379.1"/>
    <property type="molecule type" value="Genomic_DNA"/>
</dbReference>
<gene>
    <name evidence="8" type="ORF">CSSPJE1EN1_LOCUS21857</name>
</gene>
<dbReference type="InterPro" id="IPR052222">
    <property type="entry name" value="DESIGUAL"/>
</dbReference>
<protein>
    <recommendedName>
        <fullName evidence="10">MARVEL domain-containing protein</fullName>
    </recommendedName>
</protein>
<keyword evidence="5 7" id="KW-0472">Membrane</keyword>
<evidence type="ECO:0000256" key="1">
    <source>
        <dbReference type="ARBA" id="ARBA00004127"/>
    </source>
</evidence>
<evidence type="ECO:0000256" key="3">
    <source>
        <dbReference type="ARBA" id="ARBA00022729"/>
    </source>
</evidence>
<evidence type="ECO:0000256" key="5">
    <source>
        <dbReference type="ARBA" id="ARBA00023136"/>
    </source>
</evidence>
<evidence type="ECO:0000256" key="6">
    <source>
        <dbReference type="ARBA" id="ARBA00029467"/>
    </source>
</evidence>
<keyword evidence="2 7" id="KW-0812">Transmembrane</keyword>
<organism evidence="8 9">
    <name type="scientific">Sphagnum jensenii</name>
    <dbReference type="NCBI Taxonomy" id="128206"/>
    <lineage>
        <taxon>Eukaryota</taxon>
        <taxon>Viridiplantae</taxon>
        <taxon>Streptophyta</taxon>
        <taxon>Embryophyta</taxon>
        <taxon>Bryophyta</taxon>
        <taxon>Sphagnophytina</taxon>
        <taxon>Sphagnopsida</taxon>
        <taxon>Sphagnales</taxon>
        <taxon>Sphagnaceae</taxon>
        <taxon>Sphagnum</taxon>
    </lineage>
</organism>